<proteinExistence type="predicted"/>
<accession>A0A9L0RWE8</accession>
<dbReference type="Ensembl" id="ENSECAT00000098734.1">
    <property type="protein sequence ID" value="ENSECAP00000065980.1"/>
    <property type="gene ID" value="ENSECAG00000043953.1"/>
</dbReference>
<protein>
    <recommendedName>
        <fullName evidence="1">Myb/SANT-like DNA-binding domain-containing protein</fullName>
    </recommendedName>
</protein>
<organism evidence="2 3">
    <name type="scientific">Equus caballus</name>
    <name type="common">Horse</name>
    <dbReference type="NCBI Taxonomy" id="9796"/>
    <lineage>
        <taxon>Eukaryota</taxon>
        <taxon>Metazoa</taxon>
        <taxon>Chordata</taxon>
        <taxon>Craniata</taxon>
        <taxon>Vertebrata</taxon>
        <taxon>Euteleostomi</taxon>
        <taxon>Mammalia</taxon>
        <taxon>Eutheria</taxon>
        <taxon>Laurasiatheria</taxon>
        <taxon>Perissodactyla</taxon>
        <taxon>Equidae</taxon>
        <taxon>Equus</taxon>
    </lineage>
</organism>
<dbReference type="Pfam" id="PF13837">
    <property type="entry name" value="Myb_DNA-bind_4"/>
    <property type="match status" value="1"/>
</dbReference>
<keyword evidence="3" id="KW-1185">Reference proteome</keyword>
<dbReference type="Proteomes" id="UP000002281">
    <property type="component" value="Chromosome 13"/>
</dbReference>
<dbReference type="Ensembl" id="ENSECAT00000122242.1">
    <property type="protein sequence ID" value="ENSECAP00000088221.1"/>
    <property type="gene ID" value="ENSECAG00000043953.1"/>
</dbReference>
<name>A0A9L0RWE8_HORSE</name>
<dbReference type="GeneTree" id="ENSGT00940000159113"/>
<reference evidence="2 3" key="1">
    <citation type="journal article" date="2009" name="Science">
        <title>Genome sequence, comparative analysis, and population genetics of the domestic horse.</title>
        <authorList>
            <consortium name="Broad Institute Genome Sequencing Platform"/>
            <consortium name="Broad Institute Whole Genome Assembly Team"/>
            <person name="Wade C.M."/>
            <person name="Giulotto E."/>
            <person name="Sigurdsson S."/>
            <person name="Zoli M."/>
            <person name="Gnerre S."/>
            <person name="Imsland F."/>
            <person name="Lear T.L."/>
            <person name="Adelson D.L."/>
            <person name="Bailey E."/>
            <person name="Bellone R.R."/>
            <person name="Bloecker H."/>
            <person name="Distl O."/>
            <person name="Edgar R.C."/>
            <person name="Garber M."/>
            <person name="Leeb T."/>
            <person name="Mauceli E."/>
            <person name="MacLeod J.N."/>
            <person name="Penedo M.C.T."/>
            <person name="Raison J.M."/>
            <person name="Sharpe T."/>
            <person name="Vogel J."/>
            <person name="Andersson L."/>
            <person name="Antczak D.F."/>
            <person name="Biagi T."/>
            <person name="Binns M.M."/>
            <person name="Chowdhary B.P."/>
            <person name="Coleman S.J."/>
            <person name="Della Valle G."/>
            <person name="Fryc S."/>
            <person name="Guerin G."/>
            <person name="Hasegawa T."/>
            <person name="Hill E.W."/>
            <person name="Jurka J."/>
            <person name="Kiialainen A."/>
            <person name="Lindgren G."/>
            <person name="Liu J."/>
            <person name="Magnani E."/>
            <person name="Mickelson J.R."/>
            <person name="Murray J."/>
            <person name="Nergadze S.G."/>
            <person name="Onofrio R."/>
            <person name="Pedroni S."/>
            <person name="Piras M.F."/>
            <person name="Raudsepp T."/>
            <person name="Rocchi M."/>
            <person name="Roeed K.H."/>
            <person name="Ryder O.A."/>
            <person name="Searle S."/>
            <person name="Skow L."/>
            <person name="Swinburne J.E."/>
            <person name="Syvaenen A.C."/>
            <person name="Tozaki T."/>
            <person name="Valberg S.J."/>
            <person name="Vaudin M."/>
            <person name="White J.R."/>
            <person name="Zody M.C."/>
            <person name="Lander E.S."/>
            <person name="Lindblad-Toh K."/>
        </authorList>
    </citation>
    <scope>NUCLEOTIDE SEQUENCE [LARGE SCALE GENOMIC DNA]</scope>
    <source>
        <strain evidence="2 3">Thoroughbred</strain>
    </source>
</reference>
<reference evidence="2" key="2">
    <citation type="submission" date="2025-05" db="UniProtKB">
        <authorList>
            <consortium name="Ensembl"/>
        </authorList>
    </citation>
    <scope>IDENTIFICATION</scope>
    <source>
        <strain evidence="2">Thoroughbred</strain>
    </source>
</reference>
<dbReference type="Ensembl" id="ENSECAT00000070634.2">
    <property type="protein sequence ID" value="ENSECAP00000082355.1"/>
    <property type="gene ID" value="ENSECAG00000043953.1"/>
</dbReference>
<dbReference type="Ensembl" id="ENSECAT00000097771.1">
    <property type="protein sequence ID" value="ENSECAP00000068135.1"/>
    <property type="gene ID" value="ENSECAG00000043953.1"/>
</dbReference>
<evidence type="ECO:0000313" key="2">
    <source>
        <dbReference type="Ensembl" id="ENSECAP00000068135.1"/>
    </source>
</evidence>
<feature type="domain" description="Myb/SANT-like DNA-binding" evidence="1">
    <location>
        <begin position="1"/>
        <end position="48"/>
    </location>
</feature>
<sequence length="105" mass="12071">MAEQLQEQGFLQTPEQCLTKFKNLQSCYFKVRRGHMPEPCIFHEEMDVLSSSWASVATVTRPRGKRYGCWRVESAEQGAHRGWRSYHCGWCCWGGKALQGSWPGS</sequence>
<evidence type="ECO:0000313" key="3">
    <source>
        <dbReference type="Proteomes" id="UP000002281"/>
    </source>
</evidence>
<evidence type="ECO:0000259" key="1">
    <source>
        <dbReference type="Pfam" id="PF13837"/>
    </source>
</evidence>
<dbReference type="InterPro" id="IPR044822">
    <property type="entry name" value="Myb_DNA-bind_4"/>
</dbReference>
<dbReference type="AlphaFoldDB" id="A0A9L0RWE8"/>